<keyword evidence="5" id="KW-0812">Transmembrane</keyword>
<accession>A0A2S9QC71</accession>
<evidence type="ECO:0000256" key="5">
    <source>
        <dbReference type="ARBA" id="ARBA00022692"/>
    </source>
</evidence>
<evidence type="ECO:0000313" key="10">
    <source>
        <dbReference type="Proteomes" id="UP000237682"/>
    </source>
</evidence>
<dbReference type="PANTHER" id="PTHR30026">
    <property type="entry name" value="OUTER MEMBRANE PROTEIN TOLC"/>
    <property type="match status" value="1"/>
</dbReference>
<evidence type="ECO:0000256" key="4">
    <source>
        <dbReference type="ARBA" id="ARBA00022452"/>
    </source>
</evidence>
<dbReference type="InterPro" id="IPR003423">
    <property type="entry name" value="OMP_efflux"/>
</dbReference>
<dbReference type="PANTHER" id="PTHR30026:SF22">
    <property type="entry name" value="OUTER MEMBRANE EFFLUX PROTEIN"/>
    <property type="match status" value="1"/>
</dbReference>
<comment type="caution">
    <text evidence="9">The sequence shown here is derived from an EMBL/GenBank/DDBJ whole genome shotgun (WGS) entry which is preliminary data.</text>
</comment>
<dbReference type="OrthoDB" id="9789368at2"/>
<comment type="similarity">
    <text evidence="2">Belongs to the outer membrane factor (OMF) (TC 1.B.17) family.</text>
</comment>
<dbReference type="NCBIfam" id="TIGR01844">
    <property type="entry name" value="type_I_sec_TolC"/>
    <property type="match status" value="1"/>
</dbReference>
<dbReference type="InterPro" id="IPR051906">
    <property type="entry name" value="TolC-like"/>
</dbReference>
<keyword evidence="7" id="KW-0998">Cell outer membrane</keyword>
<feature type="signal peptide" evidence="8">
    <location>
        <begin position="1"/>
        <end position="25"/>
    </location>
</feature>
<keyword evidence="8" id="KW-0732">Signal</keyword>
<evidence type="ECO:0000256" key="2">
    <source>
        <dbReference type="ARBA" id="ARBA00007613"/>
    </source>
</evidence>
<dbReference type="AlphaFoldDB" id="A0A2S9QC71"/>
<dbReference type="Pfam" id="PF02321">
    <property type="entry name" value="OEP"/>
    <property type="match status" value="2"/>
</dbReference>
<dbReference type="GO" id="GO:0015562">
    <property type="term" value="F:efflux transmembrane transporter activity"/>
    <property type="evidence" value="ECO:0007669"/>
    <property type="project" value="InterPro"/>
</dbReference>
<evidence type="ECO:0000313" key="9">
    <source>
        <dbReference type="EMBL" id="PRH86947.1"/>
    </source>
</evidence>
<evidence type="ECO:0000256" key="8">
    <source>
        <dbReference type="SAM" id="SignalP"/>
    </source>
</evidence>
<feature type="chain" id="PRO_5015417035" evidence="8">
    <location>
        <begin position="26"/>
        <end position="456"/>
    </location>
</feature>
<sequence>MKTVSVFSLLTASASLVFFMGGAQAQSLQSALAQAYAANPTLNAQRAGTRANDETVSQALSGYRPNISASASISAERDFTKSLQGRRSNDTRFPRGADITVTQNLFNGFQTANSVRAAESGVLSQRETLRDTEQSVLLNAVTAYMNVLRDAALLNLQKNNVEVLEEQLKQTKDRFNVGEVTRTDVEQANSSLASAQSQRVAADAQLKSSVAVYRQIIGSQPKKLQPVKLPRFLPKNQNAAIQAGLANHPGITAALHAVDQAAMQVKVAEGALYPTLNAQGSFSHNYEPSGAKMATSASIGAFLSVPIYSGGGDYSKIRQAKELLGQARIQVDVNRELVRSNVIQAWGSLDGARGEIQAFQAAVNAQGVALAGVREEAKVGQRTTFDVLQQQQLLLQARASLIQAQRDQIVAAYTVLSTIGKLNATALGLKVARYDPTTHYNQVRDKWIGTDIPDGR</sequence>
<protein>
    <submittedName>
        <fullName evidence="9">Channel protein TolC</fullName>
    </submittedName>
</protein>
<organism evidence="9 10">
    <name type="scientific">Labrys okinawensis</name>
    <dbReference type="NCBI Taxonomy" id="346911"/>
    <lineage>
        <taxon>Bacteria</taxon>
        <taxon>Pseudomonadati</taxon>
        <taxon>Pseudomonadota</taxon>
        <taxon>Alphaproteobacteria</taxon>
        <taxon>Hyphomicrobiales</taxon>
        <taxon>Xanthobacteraceae</taxon>
        <taxon>Labrys</taxon>
    </lineage>
</organism>
<gene>
    <name evidence="9" type="ORF">C5L14_16825</name>
</gene>
<dbReference type="Proteomes" id="UP000237682">
    <property type="component" value="Unassembled WGS sequence"/>
</dbReference>
<reference evidence="9 10" key="1">
    <citation type="submission" date="2018-02" db="EMBL/GenBank/DDBJ databases">
        <title>Whole genome sequencing of endophytic bacterium.</title>
        <authorList>
            <person name="Eedara R."/>
            <person name="Podile A.R."/>
        </authorList>
    </citation>
    <scope>NUCLEOTIDE SEQUENCE [LARGE SCALE GENOMIC DNA]</scope>
    <source>
        <strain evidence="9 10">RP1T</strain>
    </source>
</reference>
<keyword evidence="6" id="KW-0472">Membrane</keyword>
<comment type="subcellular location">
    <subcellularLocation>
        <location evidence="1">Cell outer membrane</location>
    </subcellularLocation>
</comment>
<dbReference type="EMBL" id="PUEJ01000005">
    <property type="protein sequence ID" value="PRH86947.1"/>
    <property type="molecule type" value="Genomic_DNA"/>
</dbReference>
<keyword evidence="10" id="KW-1185">Reference proteome</keyword>
<evidence type="ECO:0000256" key="6">
    <source>
        <dbReference type="ARBA" id="ARBA00023136"/>
    </source>
</evidence>
<evidence type="ECO:0000256" key="7">
    <source>
        <dbReference type="ARBA" id="ARBA00023237"/>
    </source>
</evidence>
<evidence type="ECO:0000256" key="3">
    <source>
        <dbReference type="ARBA" id="ARBA00022448"/>
    </source>
</evidence>
<dbReference type="GO" id="GO:1990281">
    <property type="term" value="C:efflux pump complex"/>
    <property type="evidence" value="ECO:0007669"/>
    <property type="project" value="TreeGrafter"/>
</dbReference>
<keyword evidence="3" id="KW-0813">Transport</keyword>
<dbReference type="InterPro" id="IPR010130">
    <property type="entry name" value="T1SS_OMP_TolC"/>
</dbReference>
<keyword evidence="4" id="KW-1134">Transmembrane beta strand</keyword>
<evidence type="ECO:0000256" key="1">
    <source>
        <dbReference type="ARBA" id="ARBA00004442"/>
    </source>
</evidence>
<name>A0A2S9QC71_9HYPH</name>
<proteinExistence type="inferred from homology"/>
<dbReference type="GO" id="GO:0015288">
    <property type="term" value="F:porin activity"/>
    <property type="evidence" value="ECO:0007669"/>
    <property type="project" value="TreeGrafter"/>
</dbReference>
<dbReference type="Gene3D" id="1.20.1600.10">
    <property type="entry name" value="Outer membrane efflux proteins (OEP)"/>
    <property type="match status" value="1"/>
</dbReference>
<dbReference type="GO" id="GO:0009279">
    <property type="term" value="C:cell outer membrane"/>
    <property type="evidence" value="ECO:0007669"/>
    <property type="project" value="UniProtKB-SubCell"/>
</dbReference>
<dbReference type="SUPFAM" id="SSF56954">
    <property type="entry name" value="Outer membrane efflux proteins (OEP)"/>
    <property type="match status" value="1"/>
</dbReference>